<organism evidence="1 2">
    <name type="scientific">Coniochaeta pulveracea</name>
    <dbReference type="NCBI Taxonomy" id="177199"/>
    <lineage>
        <taxon>Eukaryota</taxon>
        <taxon>Fungi</taxon>
        <taxon>Dikarya</taxon>
        <taxon>Ascomycota</taxon>
        <taxon>Pezizomycotina</taxon>
        <taxon>Sordariomycetes</taxon>
        <taxon>Sordariomycetidae</taxon>
        <taxon>Coniochaetales</taxon>
        <taxon>Coniochaetaceae</taxon>
        <taxon>Coniochaeta</taxon>
    </lineage>
</organism>
<dbReference type="EMBL" id="QVQW01000006">
    <property type="protein sequence ID" value="RKU48139.1"/>
    <property type="molecule type" value="Genomic_DNA"/>
</dbReference>
<protein>
    <submittedName>
        <fullName evidence="1">Uncharacterized protein</fullName>
    </submittedName>
</protein>
<dbReference type="AlphaFoldDB" id="A0A420YJS4"/>
<keyword evidence="2" id="KW-1185">Reference proteome</keyword>
<evidence type="ECO:0000313" key="1">
    <source>
        <dbReference type="EMBL" id="RKU48139.1"/>
    </source>
</evidence>
<evidence type="ECO:0000313" key="2">
    <source>
        <dbReference type="Proteomes" id="UP000275385"/>
    </source>
</evidence>
<reference evidence="1 2" key="1">
    <citation type="submission" date="2018-08" db="EMBL/GenBank/DDBJ databases">
        <title>Draft genome of the lignicolous fungus Coniochaeta pulveracea.</title>
        <authorList>
            <person name="Borstlap C.J."/>
            <person name="De Witt R.N."/>
            <person name="Botha A."/>
            <person name="Volschenk H."/>
        </authorList>
    </citation>
    <scope>NUCLEOTIDE SEQUENCE [LARGE SCALE GENOMIC DNA]</scope>
    <source>
        <strain evidence="1 2">CAB683</strain>
    </source>
</reference>
<sequence length="199" mass="21989">MGQVAAHIQVRIMLVYKVFTVDHGVFWSSFPASFMKPSLTAEHLVDRLKSMVQAVEHSGPLIGQGTMPNCEPQLHHAMTLFLSFGSFSGMQFNAVKQRLRIGDIKSIFSRLRLTYTQTPNTRVVSVSHLPTCAVLASCMRISCLGSSRCDSGISTSGRSHCWVKVADPYLNLGYRAAIGHEALDPPHKLTPQALRFMIT</sequence>
<comment type="caution">
    <text evidence="1">The sequence shown here is derived from an EMBL/GenBank/DDBJ whole genome shotgun (WGS) entry which is preliminary data.</text>
</comment>
<accession>A0A420YJS4</accession>
<dbReference type="Proteomes" id="UP000275385">
    <property type="component" value="Unassembled WGS sequence"/>
</dbReference>
<proteinExistence type="predicted"/>
<name>A0A420YJS4_9PEZI</name>
<gene>
    <name evidence="1" type="ORF">DL546_009925</name>
</gene>